<comment type="caution">
    <text evidence="1">The sequence shown here is derived from an EMBL/GenBank/DDBJ whole genome shotgun (WGS) entry which is preliminary data.</text>
</comment>
<dbReference type="EMBL" id="AMZH03003454">
    <property type="protein sequence ID" value="RRT72279.1"/>
    <property type="molecule type" value="Genomic_DNA"/>
</dbReference>
<reference evidence="1 2" key="1">
    <citation type="journal article" date="2014" name="Agronomy (Basel)">
        <title>A Draft Genome Sequence for Ensete ventricosum, the Drought-Tolerant Tree Against Hunger.</title>
        <authorList>
            <person name="Harrison J."/>
            <person name="Moore K.A."/>
            <person name="Paszkiewicz K."/>
            <person name="Jones T."/>
            <person name="Grant M."/>
            <person name="Ambacheew D."/>
            <person name="Muzemil S."/>
            <person name="Studholme D.J."/>
        </authorList>
    </citation>
    <scope>NUCLEOTIDE SEQUENCE [LARGE SCALE GENOMIC DNA]</scope>
</reference>
<sequence length="51" mass="5718">KVERWLSSVASSSSVFGVWPLSTSHFVVLGSNCRFRRLFSNHSCEFCVSHG</sequence>
<gene>
    <name evidence="1" type="ORF">B296_00005606</name>
</gene>
<accession>A0A444FFU3</accession>
<organism evidence="1 2">
    <name type="scientific">Ensete ventricosum</name>
    <name type="common">Abyssinian banana</name>
    <name type="synonym">Musa ensete</name>
    <dbReference type="NCBI Taxonomy" id="4639"/>
    <lineage>
        <taxon>Eukaryota</taxon>
        <taxon>Viridiplantae</taxon>
        <taxon>Streptophyta</taxon>
        <taxon>Embryophyta</taxon>
        <taxon>Tracheophyta</taxon>
        <taxon>Spermatophyta</taxon>
        <taxon>Magnoliopsida</taxon>
        <taxon>Liliopsida</taxon>
        <taxon>Zingiberales</taxon>
        <taxon>Musaceae</taxon>
        <taxon>Ensete</taxon>
    </lineage>
</organism>
<dbReference type="Proteomes" id="UP000287651">
    <property type="component" value="Unassembled WGS sequence"/>
</dbReference>
<evidence type="ECO:0000313" key="1">
    <source>
        <dbReference type="EMBL" id="RRT72279.1"/>
    </source>
</evidence>
<dbReference type="AlphaFoldDB" id="A0A444FFU3"/>
<feature type="non-terminal residue" evidence="1">
    <location>
        <position position="1"/>
    </location>
</feature>
<protein>
    <submittedName>
        <fullName evidence="1">Uncharacterized protein</fullName>
    </submittedName>
</protein>
<name>A0A444FFU3_ENSVE</name>
<proteinExistence type="predicted"/>
<evidence type="ECO:0000313" key="2">
    <source>
        <dbReference type="Proteomes" id="UP000287651"/>
    </source>
</evidence>